<evidence type="ECO:0000313" key="5">
    <source>
        <dbReference type="Proteomes" id="UP000887565"/>
    </source>
</evidence>
<feature type="region of interest" description="Disordered" evidence="3">
    <location>
        <begin position="234"/>
        <end position="260"/>
    </location>
</feature>
<dbReference type="PROSITE" id="PS51844">
    <property type="entry name" value="SH3_LIKE"/>
    <property type="match status" value="1"/>
</dbReference>
<name>A0A915HNT7_ROMCU</name>
<evidence type="ECO:0000259" key="4">
    <source>
        <dbReference type="PROSITE" id="PS51844"/>
    </source>
</evidence>
<dbReference type="Gene3D" id="2.30.30.360">
    <property type="entry name" value="Myosin S1 fragment, N-terminal"/>
    <property type="match status" value="1"/>
</dbReference>
<dbReference type="GO" id="GO:0051015">
    <property type="term" value="F:actin filament binding"/>
    <property type="evidence" value="ECO:0007669"/>
    <property type="project" value="InterPro"/>
</dbReference>
<dbReference type="WBParaSite" id="nRc.2.0.1.t03369-RA">
    <property type="protein sequence ID" value="nRc.2.0.1.t03369-RA"/>
    <property type="gene ID" value="nRc.2.0.1.g03369"/>
</dbReference>
<keyword evidence="1" id="KW-0547">Nucleotide-binding</keyword>
<dbReference type="GO" id="GO:0005524">
    <property type="term" value="F:ATP binding"/>
    <property type="evidence" value="ECO:0007669"/>
    <property type="project" value="UniProtKB-KW"/>
</dbReference>
<evidence type="ECO:0000313" key="6">
    <source>
        <dbReference type="WBParaSite" id="nRc.2.0.1.t03369-RA"/>
    </source>
</evidence>
<dbReference type="GO" id="GO:0003774">
    <property type="term" value="F:cytoskeletal motor activity"/>
    <property type="evidence" value="ECO:0007669"/>
    <property type="project" value="InterPro"/>
</dbReference>
<dbReference type="InterPro" id="IPR004009">
    <property type="entry name" value="SH3_Myosin"/>
</dbReference>
<sequence>MMMEHVMTIGICEHSVNEFCHVVLPILSQNQCHFYMAPVSTYIASWAEIFVLNVQQKLHDHISNIISNSLQNYDEIDNLQLPDFMDNWHYRDPNYAIPHSIKVCIKRTSFRQFLLTNMTTGEMESDPGWQYLRQDKAKQLEDQTKKYDSKKNVWISDADEGYIAAEIKSAKGDMVTVVTTKGDEILDLNRNLQKECFLRDCRWEAISSIPVASVLLSKKSYHCRGSASRVGENWHSSTKQDFRENGTFGKRGHSGKRNIQETGIHPKRISFYALGPAH</sequence>
<dbReference type="InterPro" id="IPR008989">
    <property type="entry name" value="Myosin_S1_N"/>
</dbReference>
<evidence type="ECO:0000256" key="1">
    <source>
        <dbReference type="ARBA" id="ARBA00022741"/>
    </source>
</evidence>
<evidence type="ECO:0000256" key="2">
    <source>
        <dbReference type="ARBA" id="ARBA00022840"/>
    </source>
</evidence>
<keyword evidence="5" id="KW-1185">Reference proteome</keyword>
<feature type="domain" description="Myosin N-terminal SH3-like" evidence="4">
    <location>
        <begin position="148"/>
        <end position="197"/>
    </location>
</feature>
<organism evidence="5 6">
    <name type="scientific">Romanomermis culicivorax</name>
    <name type="common">Nematode worm</name>
    <dbReference type="NCBI Taxonomy" id="13658"/>
    <lineage>
        <taxon>Eukaryota</taxon>
        <taxon>Metazoa</taxon>
        <taxon>Ecdysozoa</taxon>
        <taxon>Nematoda</taxon>
        <taxon>Enoplea</taxon>
        <taxon>Dorylaimia</taxon>
        <taxon>Mermithida</taxon>
        <taxon>Mermithoidea</taxon>
        <taxon>Mermithidae</taxon>
        <taxon>Romanomermis</taxon>
    </lineage>
</organism>
<keyword evidence="2" id="KW-0067">ATP-binding</keyword>
<reference evidence="6" key="1">
    <citation type="submission" date="2022-11" db="UniProtKB">
        <authorList>
            <consortium name="WormBaseParasite"/>
        </authorList>
    </citation>
    <scope>IDENTIFICATION</scope>
</reference>
<proteinExistence type="predicted"/>
<dbReference type="AlphaFoldDB" id="A0A915HNT7"/>
<dbReference type="SUPFAM" id="SSF50084">
    <property type="entry name" value="Myosin S1 fragment, N-terminal domain"/>
    <property type="match status" value="1"/>
</dbReference>
<protein>
    <submittedName>
        <fullName evidence="6">Myosin N-terminal SH3-like domain-containing protein</fullName>
    </submittedName>
</protein>
<accession>A0A915HNT7</accession>
<dbReference type="GO" id="GO:0016459">
    <property type="term" value="C:myosin complex"/>
    <property type="evidence" value="ECO:0007669"/>
    <property type="project" value="InterPro"/>
</dbReference>
<dbReference type="Pfam" id="PF02736">
    <property type="entry name" value="Myosin_N"/>
    <property type="match status" value="1"/>
</dbReference>
<evidence type="ECO:0000256" key="3">
    <source>
        <dbReference type="SAM" id="MobiDB-lite"/>
    </source>
</evidence>
<dbReference type="Proteomes" id="UP000887565">
    <property type="component" value="Unplaced"/>
</dbReference>